<feature type="chain" id="PRO_5019556309" evidence="1">
    <location>
        <begin position="27"/>
        <end position="232"/>
    </location>
</feature>
<dbReference type="Pfam" id="PF07589">
    <property type="entry name" value="PEP-CTERM"/>
    <property type="match status" value="1"/>
</dbReference>
<dbReference type="EMBL" id="SACQ01000004">
    <property type="protein sequence ID" value="RVU30732.1"/>
    <property type="molecule type" value="Genomic_DNA"/>
</dbReference>
<dbReference type="InterPro" id="IPR013424">
    <property type="entry name" value="Ice-binding_C"/>
</dbReference>
<protein>
    <submittedName>
        <fullName evidence="3">Choice-of-anchor E domain-containing protein</fullName>
    </submittedName>
</protein>
<dbReference type="Proteomes" id="UP000282818">
    <property type="component" value="Unassembled WGS sequence"/>
</dbReference>
<evidence type="ECO:0000313" key="4">
    <source>
        <dbReference type="Proteomes" id="UP000282818"/>
    </source>
</evidence>
<keyword evidence="1" id="KW-0732">Signal</keyword>
<dbReference type="NCBIfam" id="NF033208">
    <property type="entry name" value="choice_anch_E"/>
    <property type="match status" value="1"/>
</dbReference>
<keyword evidence="4" id="KW-1185">Reference proteome</keyword>
<sequence length="232" mass="24524">MEIKMTFAKQLITATAFSLVAGTASAALVQAGPTQIQTVERTATTWDRTFTFNLYNAADFGGRELQKVELTLEGLSFTTFEITPTSFVLSAEGEFGANIYSTVSVGGPTLDIDVSPKKEANAYNLVAGQTHSFGDLEGQDFDSAEVTEASQVANFAGNGTFTVDLDATARISLQVIGGNYRSEQASFASATYTVKYFIEEAANDPAQVPAPGSLALLGAGLLAFSARKKKAK</sequence>
<feature type="signal peptide" evidence="1">
    <location>
        <begin position="1"/>
        <end position="26"/>
    </location>
</feature>
<proteinExistence type="predicted"/>
<comment type="caution">
    <text evidence="3">The sequence shown here is derived from an EMBL/GenBank/DDBJ whole genome shotgun (WGS) entry which is preliminary data.</text>
</comment>
<evidence type="ECO:0000256" key="1">
    <source>
        <dbReference type="SAM" id="SignalP"/>
    </source>
</evidence>
<feature type="domain" description="Ice-binding protein C-terminal" evidence="2">
    <location>
        <begin position="207"/>
        <end position="229"/>
    </location>
</feature>
<dbReference type="NCBIfam" id="TIGR02595">
    <property type="entry name" value="PEP_CTERM"/>
    <property type="match status" value="1"/>
</dbReference>
<evidence type="ECO:0000313" key="3">
    <source>
        <dbReference type="EMBL" id="RVU30732.1"/>
    </source>
</evidence>
<organism evidence="3 4">
    <name type="scientific">Neptunomonas marina</name>
    <dbReference type="NCBI Taxonomy" id="1815562"/>
    <lineage>
        <taxon>Bacteria</taxon>
        <taxon>Pseudomonadati</taxon>
        <taxon>Pseudomonadota</taxon>
        <taxon>Gammaproteobacteria</taxon>
        <taxon>Oceanospirillales</taxon>
        <taxon>Oceanospirillaceae</taxon>
        <taxon>Neptunomonas</taxon>
    </lineage>
</organism>
<name>A0A437Q860_9GAMM</name>
<evidence type="ECO:0000259" key="2">
    <source>
        <dbReference type="Pfam" id="PF07589"/>
    </source>
</evidence>
<gene>
    <name evidence="3" type="ORF">EOE65_10495</name>
</gene>
<accession>A0A437Q860</accession>
<reference evidence="3 4" key="1">
    <citation type="submission" date="2019-01" db="EMBL/GenBank/DDBJ databases">
        <authorList>
            <person name="Chen W.-M."/>
        </authorList>
    </citation>
    <scope>NUCLEOTIDE SEQUENCE [LARGE SCALE GENOMIC DNA]</scope>
    <source>
        <strain evidence="3 4">HPM-16</strain>
    </source>
</reference>
<dbReference type="AlphaFoldDB" id="A0A437Q860"/>